<dbReference type="EMBL" id="JAYWIO010000004">
    <property type="protein sequence ID" value="KAK7268582.1"/>
    <property type="molecule type" value="Genomic_DNA"/>
</dbReference>
<dbReference type="Proteomes" id="UP001372338">
    <property type="component" value="Unassembled WGS sequence"/>
</dbReference>
<keyword evidence="3" id="KW-0547">Nucleotide-binding</keyword>
<keyword evidence="5" id="KW-0206">Cytoskeleton</keyword>
<dbReference type="InterPro" id="IPR043129">
    <property type="entry name" value="ATPase_NBD"/>
</dbReference>
<keyword evidence="4" id="KW-0067">ATP-binding</keyword>
<protein>
    <recommendedName>
        <fullName evidence="9">Actin</fullName>
    </recommendedName>
</protein>
<evidence type="ECO:0000256" key="1">
    <source>
        <dbReference type="ARBA" id="ARBA00004245"/>
    </source>
</evidence>
<evidence type="ECO:0000256" key="4">
    <source>
        <dbReference type="ARBA" id="ARBA00022840"/>
    </source>
</evidence>
<dbReference type="SUPFAM" id="SSF53067">
    <property type="entry name" value="Actin-like ATPase domain"/>
    <property type="match status" value="1"/>
</dbReference>
<dbReference type="Gene3D" id="3.30.420.40">
    <property type="match status" value="1"/>
</dbReference>
<dbReference type="GO" id="GO:0005524">
    <property type="term" value="F:ATP binding"/>
    <property type="evidence" value="ECO:0007669"/>
    <property type="project" value="UniProtKB-KW"/>
</dbReference>
<dbReference type="InterPro" id="IPR004000">
    <property type="entry name" value="Actin"/>
</dbReference>
<keyword evidence="2" id="KW-0963">Cytoplasm</keyword>
<evidence type="ECO:0008006" key="9">
    <source>
        <dbReference type="Google" id="ProtNLM"/>
    </source>
</evidence>
<dbReference type="PANTHER" id="PTHR11937">
    <property type="entry name" value="ACTIN"/>
    <property type="match status" value="1"/>
</dbReference>
<dbReference type="AlphaFoldDB" id="A0AAN9I729"/>
<reference evidence="7 8" key="1">
    <citation type="submission" date="2024-01" db="EMBL/GenBank/DDBJ databases">
        <title>The genomes of 5 underutilized Papilionoideae crops provide insights into root nodulation and disease resistanc.</title>
        <authorList>
            <person name="Yuan L."/>
        </authorList>
    </citation>
    <scope>NUCLEOTIDE SEQUENCE [LARGE SCALE GENOMIC DNA]</scope>
    <source>
        <strain evidence="7">ZHUSHIDOU_FW_LH</strain>
        <tissue evidence="7">Leaf</tissue>
    </source>
</reference>
<dbReference type="FunFam" id="3.30.420.40:FF:000148">
    <property type="entry name" value="Actin, alpha skeletal muscle"/>
    <property type="match status" value="1"/>
</dbReference>
<sequence>MAEDEFDNRPLVFDNGTGIFKACSLVGHPRHTRQKYVGDEALSKSGILTLRHPLENGIVKDWDDMETIWHHAFYNELKVLPEEHPVLLTEPPLNPLANSEKMTHVMFETFNTPAMYVTMAPILSLYACGRLTGETSLCIGLDHIQTDNHEIVRIYILAYMMKICSPEGSSLSHGNSKLDKDKGIAHEIPNLLKPGTTDTIFVLSDGTKSTANLIRKSNVRFEIVENDEQPIDDGHGLSTDALPRIQAQPMEEEAVDGHSNAN</sequence>
<comment type="caution">
    <text evidence="7">The sequence shown here is derived from an EMBL/GenBank/DDBJ whole genome shotgun (WGS) entry which is preliminary data.</text>
</comment>
<evidence type="ECO:0000256" key="5">
    <source>
        <dbReference type="ARBA" id="ARBA00023212"/>
    </source>
</evidence>
<name>A0AAN9I729_CROPI</name>
<comment type="subcellular location">
    <subcellularLocation>
        <location evidence="1">Cytoplasm</location>
        <location evidence="1">Cytoskeleton</location>
    </subcellularLocation>
</comment>
<dbReference type="GO" id="GO:0005856">
    <property type="term" value="C:cytoskeleton"/>
    <property type="evidence" value="ECO:0007669"/>
    <property type="project" value="UniProtKB-SubCell"/>
</dbReference>
<comment type="similarity">
    <text evidence="6">Belongs to the actin family.</text>
</comment>
<proteinExistence type="inferred from homology"/>
<evidence type="ECO:0000256" key="6">
    <source>
        <dbReference type="RuleBase" id="RU000487"/>
    </source>
</evidence>
<accession>A0AAN9I729</accession>
<dbReference type="PRINTS" id="PR00190">
    <property type="entry name" value="ACTIN"/>
</dbReference>
<keyword evidence="8" id="KW-1185">Reference proteome</keyword>
<evidence type="ECO:0000256" key="3">
    <source>
        <dbReference type="ARBA" id="ARBA00022741"/>
    </source>
</evidence>
<evidence type="ECO:0000313" key="8">
    <source>
        <dbReference type="Proteomes" id="UP001372338"/>
    </source>
</evidence>
<dbReference type="Pfam" id="PF00022">
    <property type="entry name" value="Actin"/>
    <property type="match status" value="1"/>
</dbReference>
<gene>
    <name evidence="7" type="ORF">RIF29_21283</name>
</gene>
<evidence type="ECO:0000313" key="7">
    <source>
        <dbReference type="EMBL" id="KAK7268582.1"/>
    </source>
</evidence>
<organism evidence="7 8">
    <name type="scientific">Crotalaria pallida</name>
    <name type="common">Smooth rattlebox</name>
    <name type="synonym">Crotalaria striata</name>
    <dbReference type="NCBI Taxonomy" id="3830"/>
    <lineage>
        <taxon>Eukaryota</taxon>
        <taxon>Viridiplantae</taxon>
        <taxon>Streptophyta</taxon>
        <taxon>Embryophyta</taxon>
        <taxon>Tracheophyta</taxon>
        <taxon>Spermatophyta</taxon>
        <taxon>Magnoliopsida</taxon>
        <taxon>eudicotyledons</taxon>
        <taxon>Gunneridae</taxon>
        <taxon>Pentapetalae</taxon>
        <taxon>rosids</taxon>
        <taxon>fabids</taxon>
        <taxon>Fabales</taxon>
        <taxon>Fabaceae</taxon>
        <taxon>Papilionoideae</taxon>
        <taxon>50 kb inversion clade</taxon>
        <taxon>genistoids sensu lato</taxon>
        <taxon>core genistoids</taxon>
        <taxon>Crotalarieae</taxon>
        <taxon>Crotalaria</taxon>
    </lineage>
</organism>
<evidence type="ECO:0000256" key="2">
    <source>
        <dbReference type="ARBA" id="ARBA00022490"/>
    </source>
</evidence>
<dbReference type="SMART" id="SM00268">
    <property type="entry name" value="ACTIN"/>
    <property type="match status" value="1"/>
</dbReference>